<reference evidence="1" key="1">
    <citation type="journal article" date="2023" name="IMA Fungus">
        <title>Comparative genomic study of the Penicillium genus elucidates a diverse pangenome and 15 lateral gene transfer events.</title>
        <authorList>
            <person name="Petersen C."/>
            <person name="Sorensen T."/>
            <person name="Nielsen M.R."/>
            <person name="Sondergaard T.E."/>
            <person name="Sorensen J.L."/>
            <person name="Fitzpatrick D.A."/>
            <person name="Frisvad J.C."/>
            <person name="Nielsen K.L."/>
        </authorList>
    </citation>
    <scope>NUCLEOTIDE SEQUENCE</scope>
    <source>
        <strain evidence="1">IBT 12815</strain>
    </source>
</reference>
<proteinExistence type="predicted"/>
<dbReference type="GO" id="GO:0005739">
    <property type="term" value="C:mitochondrion"/>
    <property type="evidence" value="ECO:0007669"/>
    <property type="project" value="TreeGrafter"/>
</dbReference>
<evidence type="ECO:0008006" key="3">
    <source>
        <dbReference type="Google" id="ProtNLM"/>
    </source>
</evidence>
<protein>
    <recommendedName>
        <fullName evidence="3">3-hydroxyisobutyrate dehydrogenase-like NAD-binding domain-containing protein</fullName>
    </recommendedName>
</protein>
<name>A0AAD6E7P1_9EURO</name>
<dbReference type="Gene3D" id="1.10.1040.10">
    <property type="entry name" value="N-(1-d-carboxylethyl)-l-norvaline Dehydrogenase, domain 2"/>
    <property type="match status" value="2"/>
</dbReference>
<evidence type="ECO:0000313" key="2">
    <source>
        <dbReference type="Proteomes" id="UP001213799"/>
    </source>
</evidence>
<gene>
    <name evidence="1" type="ORF">N7537_006334</name>
</gene>
<dbReference type="Proteomes" id="UP001213799">
    <property type="component" value="Unassembled WGS sequence"/>
</dbReference>
<dbReference type="SUPFAM" id="SSF48179">
    <property type="entry name" value="6-phosphogluconate dehydrogenase C-terminal domain-like"/>
    <property type="match status" value="1"/>
</dbReference>
<reference evidence="1" key="2">
    <citation type="submission" date="2023-01" db="EMBL/GenBank/DDBJ databases">
        <authorList>
            <person name="Petersen C."/>
        </authorList>
    </citation>
    <scope>NUCLEOTIDE SEQUENCE</scope>
    <source>
        <strain evidence="1">IBT 12815</strain>
    </source>
</reference>
<dbReference type="GeneID" id="81587633"/>
<evidence type="ECO:0000313" key="1">
    <source>
        <dbReference type="EMBL" id="KAJ5603378.1"/>
    </source>
</evidence>
<dbReference type="InterPro" id="IPR013328">
    <property type="entry name" value="6PGD_dom2"/>
</dbReference>
<dbReference type="PROSITE" id="PS51257">
    <property type="entry name" value="PROKAR_LIPOPROTEIN"/>
    <property type="match status" value="1"/>
</dbReference>
<dbReference type="EMBL" id="JAQJAE010000003">
    <property type="protein sequence ID" value="KAJ5603378.1"/>
    <property type="molecule type" value="Genomic_DNA"/>
</dbReference>
<sequence>MGDKLISCGGLSLGMAAKLFNNYLSGIIAIACSEAMTMGMESGLDPRVLAHAPSSSGYQKGFKAQLIKKDISLALDMARRVGSTNVPGSVGLQEYKEASEDERRKDLDSRIVFRYLGGNENWNTK</sequence>
<accession>A0AAD6E7P1</accession>
<comment type="caution">
    <text evidence="1">The sequence shown here is derived from an EMBL/GenBank/DDBJ whole genome shotgun (WGS) entry which is preliminary data.</text>
</comment>
<dbReference type="PANTHER" id="PTHR22981:SF81">
    <property type="entry name" value="DEHYDROGENASE, PUTATIVE-RELATED"/>
    <property type="match status" value="1"/>
</dbReference>
<dbReference type="AlphaFoldDB" id="A0AAD6E7P1"/>
<dbReference type="GO" id="GO:0008442">
    <property type="term" value="F:3-hydroxyisobutyrate dehydrogenase activity"/>
    <property type="evidence" value="ECO:0007669"/>
    <property type="project" value="TreeGrafter"/>
</dbReference>
<keyword evidence="2" id="KW-1185">Reference proteome</keyword>
<dbReference type="PANTHER" id="PTHR22981">
    <property type="entry name" value="3-HYDROXYISOBUTYRATE DEHYDROGENASE-RELATED"/>
    <property type="match status" value="1"/>
</dbReference>
<dbReference type="RefSeq" id="XP_056753176.1">
    <property type="nucleotide sequence ID" value="XM_056897391.1"/>
</dbReference>
<organism evidence="1 2">
    <name type="scientific">Penicillium hordei</name>
    <dbReference type="NCBI Taxonomy" id="40994"/>
    <lineage>
        <taxon>Eukaryota</taxon>
        <taxon>Fungi</taxon>
        <taxon>Dikarya</taxon>
        <taxon>Ascomycota</taxon>
        <taxon>Pezizomycotina</taxon>
        <taxon>Eurotiomycetes</taxon>
        <taxon>Eurotiomycetidae</taxon>
        <taxon>Eurotiales</taxon>
        <taxon>Aspergillaceae</taxon>
        <taxon>Penicillium</taxon>
    </lineage>
</organism>
<dbReference type="GO" id="GO:0006574">
    <property type="term" value="P:L-valine catabolic process"/>
    <property type="evidence" value="ECO:0007669"/>
    <property type="project" value="TreeGrafter"/>
</dbReference>
<dbReference type="InterPro" id="IPR008927">
    <property type="entry name" value="6-PGluconate_DH-like_C_sf"/>
</dbReference>